<sequence length="65" mass="7508">MHKLSRFSCDHVFTLLKIRLFAKKAGVFDKYLAQAQNTLLPIVDEPDILFGHEIEENACLQQQMC</sequence>
<gene>
    <name evidence="1" type="ORF">VIBNISOn1_1530042</name>
</gene>
<reference evidence="1 2" key="1">
    <citation type="journal article" date="2013" name="ISME J.">
        <title>Comparative genomics of pathogenic lineages of Vibrio nigripulchritudo identifies virulence-associated traits.</title>
        <authorList>
            <person name="Goudenege D."/>
            <person name="Labreuche Y."/>
            <person name="Krin E."/>
            <person name="Ansquer D."/>
            <person name="Mangenot S."/>
            <person name="Calteau A."/>
            <person name="Medigue C."/>
            <person name="Mazel D."/>
            <person name="Polz M.F."/>
            <person name="Le Roux F."/>
        </authorList>
    </citation>
    <scope>NUCLEOTIDE SEQUENCE [LARGE SCALE GENOMIC DNA]</scope>
    <source>
        <strain evidence="1 2">SOn1</strain>
    </source>
</reference>
<comment type="caution">
    <text evidence="1">The sequence shown here is derived from an EMBL/GenBank/DDBJ whole genome shotgun (WGS) entry which is preliminary data.</text>
</comment>
<dbReference type="EMBL" id="CAOF01000061">
    <property type="protein sequence ID" value="CCO45587.1"/>
    <property type="molecule type" value="Genomic_DNA"/>
</dbReference>
<accession>A0AAV2VLM1</accession>
<dbReference type="AlphaFoldDB" id="A0AAV2VLM1"/>
<proteinExistence type="predicted"/>
<name>A0AAV2VLM1_9VIBR</name>
<protein>
    <recommendedName>
        <fullName evidence="3">Transposase</fullName>
    </recommendedName>
</protein>
<organism evidence="1 2">
    <name type="scientific">Vibrio nigripulchritudo SOn1</name>
    <dbReference type="NCBI Taxonomy" id="1238450"/>
    <lineage>
        <taxon>Bacteria</taxon>
        <taxon>Pseudomonadati</taxon>
        <taxon>Pseudomonadota</taxon>
        <taxon>Gammaproteobacteria</taxon>
        <taxon>Vibrionales</taxon>
        <taxon>Vibrionaceae</taxon>
        <taxon>Vibrio</taxon>
    </lineage>
</organism>
<evidence type="ECO:0008006" key="3">
    <source>
        <dbReference type="Google" id="ProtNLM"/>
    </source>
</evidence>
<evidence type="ECO:0000313" key="1">
    <source>
        <dbReference type="EMBL" id="CCO45587.1"/>
    </source>
</evidence>
<dbReference type="Proteomes" id="UP000018211">
    <property type="component" value="Unassembled WGS sequence"/>
</dbReference>
<evidence type="ECO:0000313" key="2">
    <source>
        <dbReference type="Proteomes" id="UP000018211"/>
    </source>
</evidence>